<dbReference type="EMBL" id="GDID01002445">
    <property type="protein sequence ID" value="JAP94161.1"/>
    <property type="molecule type" value="Transcribed_RNA"/>
</dbReference>
<proteinExistence type="predicted"/>
<dbReference type="PANTHER" id="PTHR34724:SF2">
    <property type="entry name" value="OS12G0596101 PROTEIN"/>
    <property type="match status" value="1"/>
</dbReference>
<name>A0A146KFF7_9EUKA</name>
<protein>
    <submittedName>
        <fullName evidence="1">Uncharacterized protein</fullName>
    </submittedName>
</protein>
<evidence type="ECO:0000313" key="1">
    <source>
        <dbReference type="EMBL" id="JAP94161.1"/>
    </source>
</evidence>
<accession>A0A146KFF7</accession>
<dbReference type="PANTHER" id="PTHR34724">
    <property type="entry name" value="OS12G0596101 PROTEIN"/>
    <property type="match status" value="1"/>
</dbReference>
<reference evidence="1" key="1">
    <citation type="submission" date="2015-07" db="EMBL/GenBank/DDBJ databases">
        <title>Adaptation to a free-living lifestyle via gene acquisitions in the diplomonad Trepomonas sp. PC1.</title>
        <authorList>
            <person name="Xu F."/>
            <person name="Jerlstrom-Hultqvist J."/>
            <person name="Kolisko M."/>
            <person name="Simpson A.G.B."/>
            <person name="Roger A.J."/>
            <person name="Svard S.G."/>
            <person name="Andersson J.O."/>
        </authorList>
    </citation>
    <scope>NUCLEOTIDE SEQUENCE</scope>
    <source>
        <strain evidence="1">PC1</strain>
    </source>
</reference>
<dbReference type="AlphaFoldDB" id="A0A146KFF7"/>
<sequence>MHYTNLSTKTNKLMCYLTQCNRCGKNTWGGCGAHISGIFQGIPKAEICACGKGGQPMPGQ</sequence>
<gene>
    <name evidence="1" type="ORF">TPC1_13290</name>
</gene>
<organism evidence="1">
    <name type="scientific">Trepomonas sp. PC1</name>
    <dbReference type="NCBI Taxonomy" id="1076344"/>
    <lineage>
        <taxon>Eukaryota</taxon>
        <taxon>Metamonada</taxon>
        <taxon>Diplomonadida</taxon>
        <taxon>Hexamitidae</taxon>
        <taxon>Hexamitinae</taxon>
        <taxon>Trepomonas</taxon>
    </lineage>
</organism>